<dbReference type="Gene3D" id="3.40.250.10">
    <property type="entry name" value="Rhodanese-like domain"/>
    <property type="match status" value="1"/>
</dbReference>
<evidence type="ECO:0000313" key="3">
    <source>
        <dbReference type="EMBL" id="EOA02816.1"/>
    </source>
</evidence>
<dbReference type="PANTHER" id="PTHR43031">
    <property type="entry name" value="FAD-DEPENDENT OXIDOREDUCTASE"/>
    <property type="match status" value="1"/>
</dbReference>
<dbReference type="AlphaFoldDB" id="A0AAI9IAW6"/>
<dbReference type="CDD" id="cd00158">
    <property type="entry name" value="RHOD"/>
    <property type="match status" value="1"/>
</dbReference>
<dbReference type="InterPro" id="IPR001763">
    <property type="entry name" value="Rhodanese-like_dom"/>
</dbReference>
<sequence length="137" mass="15002">MKFIIDNIFLIALALVSGGTLLVPYLQQRGNKLSLLQATQMLNQGKVLVLDVREPEQFAAGHLREARNIPLKELPQRIGELDKMKGRPVIVVCKNGTQANRAEGSLKKAGFTEVYGLHGGIDAWQGQGLPLTTKEAK</sequence>
<evidence type="ECO:0000259" key="2">
    <source>
        <dbReference type="PROSITE" id="PS50206"/>
    </source>
</evidence>
<accession>A0AAI9IAW6</accession>
<feature type="transmembrane region" description="Helical" evidence="1">
    <location>
        <begin position="7"/>
        <end position="26"/>
    </location>
</feature>
<keyword evidence="1" id="KW-1133">Transmembrane helix</keyword>
<feature type="domain" description="Rhodanese" evidence="2">
    <location>
        <begin position="43"/>
        <end position="133"/>
    </location>
</feature>
<dbReference type="SMART" id="SM00450">
    <property type="entry name" value="RHOD"/>
    <property type="match status" value="1"/>
</dbReference>
<dbReference type="SUPFAM" id="SSF52821">
    <property type="entry name" value="Rhodanese/Cell cycle control phosphatase"/>
    <property type="match status" value="1"/>
</dbReference>
<evidence type="ECO:0000256" key="1">
    <source>
        <dbReference type="SAM" id="Phobius"/>
    </source>
</evidence>
<dbReference type="PANTHER" id="PTHR43031:SF18">
    <property type="entry name" value="RHODANESE-RELATED SULFURTRANSFERASES"/>
    <property type="match status" value="1"/>
</dbReference>
<dbReference type="RefSeq" id="WP_006464886.1">
    <property type="nucleotide sequence ID" value="NZ_AEEC02000038.1"/>
</dbReference>
<dbReference type="PROSITE" id="PS50206">
    <property type="entry name" value="RHODANESE_3"/>
    <property type="match status" value="1"/>
</dbReference>
<gene>
    <name evidence="3" type="ORF">HFRIS_020466</name>
</gene>
<keyword evidence="1" id="KW-0472">Membrane</keyword>
<proteinExistence type="predicted"/>
<comment type="caution">
    <text evidence="3">The sequence shown here is derived from an EMBL/GenBank/DDBJ whole genome shotgun (WGS) entry which is preliminary data.</text>
</comment>
<reference evidence="3 4" key="1">
    <citation type="journal article" date="2013" name="Front. Microbiol.">
        <title>The genome of the endophytic bacterium H. frisingense GSF30(T) identifies diverse strategies in the Herbaspirillum genus to interact with plants.</title>
        <authorList>
            <person name="Straub D."/>
            <person name="Rothballer M."/>
            <person name="Hartmann A."/>
            <person name="Ludewig U."/>
        </authorList>
    </citation>
    <scope>NUCLEOTIDE SEQUENCE [LARGE SCALE GENOMIC DNA]</scope>
    <source>
        <strain evidence="3 4">GSF30</strain>
    </source>
</reference>
<evidence type="ECO:0000313" key="4">
    <source>
        <dbReference type="Proteomes" id="UP000006772"/>
    </source>
</evidence>
<dbReference type="Proteomes" id="UP000006772">
    <property type="component" value="Unassembled WGS sequence"/>
</dbReference>
<dbReference type="InterPro" id="IPR036873">
    <property type="entry name" value="Rhodanese-like_dom_sf"/>
</dbReference>
<keyword evidence="1" id="KW-0812">Transmembrane</keyword>
<name>A0AAI9IAW6_9BURK</name>
<dbReference type="Pfam" id="PF00581">
    <property type="entry name" value="Rhodanese"/>
    <property type="match status" value="1"/>
</dbReference>
<dbReference type="EMBL" id="AEEC02000038">
    <property type="protein sequence ID" value="EOA02816.1"/>
    <property type="molecule type" value="Genomic_DNA"/>
</dbReference>
<organism evidence="3 4">
    <name type="scientific">Herbaspirillum frisingense GSF30</name>
    <dbReference type="NCBI Taxonomy" id="864073"/>
    <lineage>
        <taxon>Bacteria</taxon>
        <taxon>Pseudomonadati</taxon>
        <taxon>Pseudomonadota</taxon>
        <taxon>Betaproteobacteria</taxon>
        <taxon>Burkholderiales</taxon>
        <taxon>Oxalobacteraceae</taxon>
        <taxon>Herbaspirillum</taxon>
    </lineage>
</organism>
<dbReference type="InterPro" id="IPR050229">
    <property type="entry name" value="GlpE_sulfurtransferase"/>
</dbReference>
<protein>
    <recommendedName>
        <fullName evidence="2">Rhodanese domain-containing protein</fullName>
    </recommendedName>
</protein>